<reference evidence="2 3" key="1">
    <citation type="journal article" date="2019" name="Sci. Rep.">
        <title>Nanopore sequencing improves the draft genome of the human pathogenic amoeba Naegleria fowleri.</title>
        <authorList>
            <person name="Liechti N."/>
            <person name="Schurch N."/>
            <person name="Bruggmann R."/>
            <person name="Wittwer M."/>
        </authorList>
    </citation>
    <scope>NUCLEOTIDE SEQUENCE [LARGE SCALE GENOMIC DNA]</scope>
    <source>
        <strain evidence="2 3">ATCC 30894</strain>
    </source>
</reference>
<proteinExistence type="predicted"/>
<dbReference type="OrthoDB" id="10523624at2759"/>
<feature type="region of interest" description="Disordered" evidence="1">
    <location>
        <begin position="43"/>
        <end position="73"/>
    </location>
</feature>
<dbReference type="Proteomes" id="UP000444721">
    <property type="component" value="Unassembled WGS sequence"/>
</dbReference>
<evidence type="ECO:0000313" key="3">
    <source>
        <dbReference type="Proteomes" id="UP000444721"/>
    </source>
</evidence>
<protein>
    <submittedName>
        <fullName evidence="2">Uncharacterized protein</fullName>
    </submittedName>
</protein>
<feature type="compositionally biased region" description="Basic and acidic residues" evidence="1">
    <location>
        <begin position="1"/>
        <end position="13"/>
    </location>
</feature>
<organism evidence="2 3">
    <name type="scientific">Naegleria fowleri</name>
    <name type="common">Brain eating amoeba</name>
    <dbReference type="NCBI Taxonomy" id="5763"/>
    <lineage>
        <taxon>Eukaryota</taxon>
        <taxon>Discoba</taxon>
        <taxon>Heterolobosea</taxon>
        <taxon>Tetramitia</taxon>
        <taxon>Eutetramitia</taxon>
        <taxon>Vahlkampfiidae</taxon>
        <taxon>Naegleria</taxon>
    </lineage>
</organism>
<feature type="compositionally biased region" description="Basic and acidic residues" evidence="1">
    <location>
        <begin position="60"/>
        <end position="73"/>
    </location>
</feature>
<dbReference type="AlphaFoldDB" id="A0A6A5BSD8"/>
<keyword evidence="3" id="KW-1185">Reference proteome</keyword>
<dbReference type="VEuPathDB" id="AmoebaDB:FDP41_002601"/>
<feature type="region of interest" description="Disordered" evidence="1">
    <location>
        <begin position="1"/>
        <end position="27"/>
    </location>
</feature>
<name>A0A6A5BSD8_NAEFO</name>
<comment type="caution">
    <text evidence="2">The sequence shown here is derived from an EMBL/GenBank/DDBJ whole genome shotgun (WGS) entry which is preliminary data.</text>
</comment>
<dbReference type="RefSeq" id="XP_044562799.1">
    <property type="nucleotide sequence ID" value="XM_044705814.1"/>
</dbReference>
<dbReference type="GeneID" id="68109819"/>
<evidence type="ECO:0000313" key="2">
    <source>
        <dbReference type="EMBL" id="KAF0978086.1"/>
    </source>
</evidence>
<dbReference type="VEuPathDB" id="AmoebaDB:NF0119770"/>
<gene>
    <name evidence="2" type="ORF">FDP41_002601</name>
</gene>
<evidence type="ECO:0000256" key="1">
    <source>
        <dbReference type="SAM" id="MobiDB-lite"/>
    </source>
</evidence>
<dbReference type="EMBL" id="VFQX01000030">
    <property type="protein sequence ID" value="KAF0978086.1"/>
    <property type="molecule type" value="Genomic_DNA"/>
</dbReference>
<dbReference type="VEuPathDB" id="AmoebaDB:NfTy_057950"/>
<sequence>MRLPLSRETDHTYSSESSDSSDDDEIFEPEEASKPLFYFYPTFSSGHSEQQDKSLIMDNGSKEKKEEPKSIRMSLTREEESISSQHDNHLTSTIHHKNTTKTIWQPAGWKDSIKIDFIPKQQRNDHSIVIVSRSMNFLSRRELSFEEWRTVASFLTKSVAFQSLAGVNRTSRLAVLSLFFVQNQKCIEWFVVRWMKTEKSNLRGENSLLPNDRLKDMLHLLYDCNLFDLKSHVHPEERMHSQEDTPIPNYYSITILEWACHYGFYSFIDQLIENPFLLPSISISERNHCLDMAFSNTNDETAKRMIKLYIRRISVKKSSPILISDILQHCSESKTPGIVIDVYSFLQRELRKAAFSEKDVTNMLNASIDEFFYEDHFVKLLKKKDFESALFVLQKYLTLKYDKKKKGINDPSLFFLSNCFKVILTFTFDVELMLWLLNTLSCELTHYVENPNAIISEIAHDYMLIANTGLYCEYIRKYSHRDEQKDRELVESSLGKLYSSYCSDVFSLIVPSFTAFKRALQSAEAKTNLLLSIFEPWLSEHYPEELATLLYNTSSILESGDKRYTNPECNYVKKLFNSRVQIKLAELFLAENKTDWPQLMFWIQRYQFLSDFYQPFLKKLQTDDSWLNQLYDHIISTILHSSNLNMMKNHLLGVDEEDHSSYEEYMDDDGKKKLLENRLIFFNEVYTTAAVLMYLGKLGLSKLFQLVAEYKADVINRFPQTFPFEYKSISDMRNIDRVDLQKDFQLVSHSTTLLTFILQHSVLRKYLNLLASLWPTFPLQENSSNTCKETKYFFQRVRSM</sequence>
<accession>A0A6A5BSD8</accession>